<proteinExistence type="predicted"/>
<dbReference type="EMBL" id="CVRI01000003">
    <property type="protein sequence ID" value="CRK87116.1"/>
    <property type="molecule type" value="Genomic_DNA"/>
</dbReference>
<dbReference type="Proteomes" id="UP000183832">
    <property type="component" value="Unassembled WGS sequence"/>
</dbReference>
<evidence type="ECO:0000313" key="2">
    <source>
        <dbReference type="Proteomes" id="UP000183832"/>
    </source>
</evidence>
<protein>
    <submittedName>
        <fullName evidence="1">CLUMA_CG000922, isoform A</fullName>
    </submittedName>
</protein>
<name>A0A1J1HI79_9DIPT</name>
<keyword evidence="2" id="KW-1185">Reference proteome</keyword>
<sequence>MNEKLCKPDLTAYCLVRRFRCIVALSLTALAVANSIQFDLKNIYQNYALREKGKVSLTGLRLWIKKIRAH</sequence>
<dbReference type="AlphaFoldDB" id="A0A1J1HI79"/>
<evidence type="ECO:0000313" key="1">
    <source>
        <dbReference type="EMBL" id="CRK87116.1"/>
    </source>
</evidence>
<gene>
    <name evidence="1" type="ORF">CLUMA_CG000922</name>
</gene>
<organism evidence="1 2">
    <name type="scientific">Clunio marinus</name>
    <dbReference type="NCBI Taxonomy" id="568069"/>
    <lineage>
        <taxon>Eukaryota</taxon>
        <taxon>Metazoa</taxon>
        <taxon>Ecdysozoa</taxon>
        <taxon>Arthropoda</taxon>
        <taxon>Hexapoda</taxon>
        <taxon>Insecta</taxon>
        <taxon>Pterygota</taxon>
        <taxon>Neoptera</taxon>
        <taxon>Endopterygota</taxon>
        <taxon>Diptera</taxon>
        <taxon>Nematocera</taxon>
        <taxon>Chironomoidea</taxon>
        <taxon>Chironomidae</taxon>
        <taxon>Clunio</taxon>
    </lineage>
</organism>
<reference evidence="1 2" key="1">
    <citation type="submission" date="2015-04" db="EMBL/GenBank/DDBJ databases">
        <authorList>
            <person name="Syromyatnikov M.Y."/>
            <person name="Popov V.N."/>
        </authorList>
    </citation>
    <scope>NUCLEOTIDE SEQUENCE [LARGE SCALE GENOMIC DNA]</scope>
</reference>
<accession>A0A1J1HI79</accession>